<evidence type="ECO:0000256" key="1">
    <source>
        <dbReference type="SAM" id="MobiDB-lite"/>
    </source>
</evidence>
<keyword evidence="4" id="KW-1185">Reference proteome</keyword>
<organism evidence="3 4">
    <name type="scientific">Araneus ventricosus</name>
    <name type="common">Orbweaver spider</name>
    <name type="synonym">Epeira ventricosa</name>
    <dbReference type="NCBI Taxonomy" id="182803"/>
    <lineage>
        <taxon>Eukaryota</taxon>
        <taxon>Metazoa</taxon>
        <taxon>Ecdysozoa</taxon>
        <taxon>Arthropoda</taxon>
        <taxon>Chelicerata</taxon>
        <taxon>Arachnida</taxon>
        <taxon>Araneae</taxon>
        <taxon>Araneomorphae</taxon>
        <taxon>Entelegynae</taxon>
        <taxon>Araneoidea</taxon>
        <taxon>Araneidae</taxon>
        <taxon>Araneus</taxon>
    </lineage>
</organism>
<reference evidence="3 4" key="1">
    <citation type="journal article" date="2019" name="Sci. Rep.">
        <title>Orb-weaving spider Araneus ventricosus genome elucidates the spidroin gene catalogue.</title>
        <authorList>
            <person name="Kono N."/>
            <person name="Nakamura H."/>
            <person name="Ohtoshi R."/>
            <person name="Moran D.A.P."/>
            <person name="Shinohara A."/>
            <person name="Yoshida Y."/>
            <person name="Fujiwara M."/>
            <person name="Mori M."/>
            <person name="Tomita M."/>
            <person name="Arakawa K."/>
        </authorList>
    </citation>
    <scope>NUCLEOTIDE SEQUENCE [LARGE SCALE GENOMIC DNA]</scope>
</reference>
<dbReference type="Gene3D" id="3.30.420.10">
    <property type="entry name" value="Ribonuclease H-like superfamily/Ribonuclease H"/>
    <property type="match status" value="1"/>
</dbReference>
<dbReference type="Proteomes" id="UP000499080">
    <property type="component" value="Unassembled WGS sequence"/>
</dbReference>
<dbReference type="PROSITE" id="PS50879">
    <property type="entry name" value="RNASE_H_1"/>
    <property type="match status" value="1"/>
</dbReference>
<evidence type="ECO:0000313" key="3">
    <source>
        <dbReference type="EMBL" id="GBN94624.1"/>
    </source>
</evidence>
<dbReference type="OrthoDB" id="3267074at2759"/>
<accession>A0A4Y2T1Z7</accession>
<feature type="compositionally biased region" description="Low complexity" evidence="1">
    <location>
        <begin position="1"/>
        <end position="10"/>
    </location>
</feature>
<dbReference type="InterPro" id="IPR036397">
    <property type="entry name" value="RNaseH_sf"/>
</dbReference>
<dbReference type="InterPro" id="IPR012337">
    <property type="entry name" value="RNaseH-like_sf"/>
</dbReference>
<proteinExistence type="predicted"/>
<dbReference type="InterPro" id="IPR002156">
    <property type="entry name" value="RNaseH_domain"/>
</dbReference>
<dbReference type="InterPro" id="IPR053151">
    <property type="entry name" value="RNase_H-like"/>
</dbReference>
<dbReference type="PANTHER" id="PTHR47723:SF19">
    <property type="entry name" value="POLYNUCLEOTIDYL TRANSFERASE, RIBONUCLEASE H-LIKE SUPERFAMILY PROTEIN"/>
    <property type="match status" value="1"/>
</dbReference>
<dbReference type="EMBL" id="BGPR01025590">
    <property type="protein sequence ID" value="GBN94624.1"/>
    <property type="molecule type" value="Genomic_DNA"/>
</dbReference>
<dbReference type="PANTHER" id="PTHR47723">
    <property type="entry name" value="OS05G0353850 PROTEIN"/>
    <property type="match status" value="1"/>
</dbReference>
<name>A0A4Y2T1Z7_ARAVE</name>
<protein>
    <recommendedName>
        <fullName evidence="2">RNase H type-1 domain-containing protein</fullName>
    </recommendedName>
</protein>
<comment type="caution">
    <text evidence="3">The sequence shown here is derived from an EMBL/GenBank/DDBJ whole genome shotgun (WGS) entry which is preliminary data.</text>
</comment>
<dbReference type="SUPFAM" id="SSF53098">
    <property type="entry name" value="Ribonuclease H-like"/>
    <property type="match status" value="1"/>
</dbReference>
<evidence type="ECO:0000313" key="4">
    <source>
        <dbReference type="Proteomes" id="UP000499080"/>
    </source>
</evidence>
<gene>
    <name evidence="3" type="ORF">AVEN_115583_1</name>
</gene>
<dbReference type="Pfam" id="PF00075">
    <property type="entry name" value="RNase_H"/>
    <property type="match status" value="1"/>
</dbReference>
<feature type="region of interest" description="Disordered" evidence="1">
    <location>
        <begin position="1"/>
        <end position="22"/>
    </location>
</feature>
<sequence length="288" mass="32927">MTMSDSEAASPLPPSSPHQREEVWPLDGKVGAAFHVIEGNSSVDFQFRLEEYNSVFQAELSAVHQALKWKQANRPLQHCDIFTDSMSALKALQKHRPRNNVVEEVKAILDESVSLHWVKAHIGIEGNESAHKAAKEATSRTNVDLHLGLPIRSLKTSLKRQILDHWQKTWEDRENTKGRFTFDIFPRVSTSRCSDNSLISQAITNHGSFPNYFRRFNIKACTCRCGEDTSDDILHYAFYCPLVAHLRRRINPACTLLQFITDKLMARELCSILQFINDHEDDIIQLED</sequence>
<dbReference type="CDD" id="cd09276">
    <property type="entry name" value="Rnase_HI_RT_non_LTR"/>
    <property type="match status" value="1"/>
</dbReference>
<dbReference type="GO" id="GO:0003676">
    <property type="term" value="F:nucleic acid binding"/>
    <property type="evidence" value="ECO:0007669"/>
    <property type="project" value="InterPro"/>
</dbReference>
<evidence type="ECO:0000259" key="2">
    <source>
        <dbReference type="PROSITE" id="PS50879"/>
    </source>
</evidence>
<dbReference type="GO" id="GO:0004523">
    <property type="term" value="F:RNA-DNA hybrid ribonuclease activity"/>
    <property type="evidence" value="ECO:0007669"/>
    <property type="project" value="InterPro"/>
</dbReference>
<feature type="domain" description="RNase H type-1" evidence="2">
    <location>
        <begin position="18"/>
        <end position="139"/>
    </location>
</feature>
<dbReference type="AlphaFoldDB" id="A0A4Y2T1Z7"/>